<dbReference type="Proteomes" id="UP001165405">
    <property type="component" value="Unassembled WGS sequence"/>
</dbReference>
<evidence type="ECO:0008006" key="4">
    <source>
        <dbReference type="Google" id="ProtNLM"/>
    </source>
</evidence>
<keyword evidence="1" id="KW-0812">Transmembrane</keyword>
<name>A0AA41U7Z9_9MICO</name>
<accession>A0AA41U7Z9</accession>
<evidence type="ECO:0000313" key="3">
    <source>
        <dbReference type="Proteomes" id="UP001165405"/>
    </source>
</evidence>
<reference evidence="2" key="1">
    <citation type="submission" date="2022-01" db="EMBL/GenBank/DDBJ databases">
        <title>Antribacter sp. nov., isolated from Guizhou of China.</title>
        <authorList>
            <person name="Chengliang C."/>
            <person name="Ya Z."/>
        </authorList>
    </citation>
    <scope>NUCLEOTIDE SEQUENCE</scope>
    <source>
        <strain evidence="2">KLBMP 9083</strain>
    </source>
</reference>
<dbReference type="EMBL" id="JAKGSG010000044">
    <property type="protein sequence ID" value="MCF4122503.1"/>
    <property type="molecule type" value="Genomic_DNA"/>
</dbReference>
<feature type="transmembrane region" description="Helical" evidence="1">
    <location>
        <begin position="73"/>
        <end position="98"/>
    </location>
</feature>
<keyword evidence="1" id="KW-0472">Membrane</keyword>
<keyword evidence="3" id="KW-1185">Reference proteome</keyword>
<dbReference type="RefSeq" id="WP_236090303.1">
    <property type="nucleotide sequence ID" value="NZ_JAKGSG010000044.1"/>
</dbReference>
<gene>
    <name evidence="2" type="ORF">L1785_16110</name>
</gene>
<protein>
    <recommendedName>
        <fullName evidence="4">DUF3137 domain-containing protein</fullName>
    </recommendedName>
</protein>
<sequence length="295" mass="32026">MVDYTPLQATPTDADSARVLEAARRGDFGPETARYVAGSRAGSAAAGCLVGGFVTVIVLITIVVLLVEGDSDALVVGGFFVGGSVLLGAMVAGLVALGERRSVRRLVRLVAFAQANDLAVEPEAQVQLLPGSIFVSEAHARTMHRVQWPAGGLSFELATHTRWRGRQATVQVRFLAAHLDVEPPRLTFHHGRSGGMRPAEVLGTDAFEDEKFALIARTHEHAGARAFMTDELVALLTDPDRPVSAEVADGWFFAYFRHYDELDERGWRQAFSVAEAAVRARDAFKAWEESRRSGE</sequence>
<dbReference type="AlphaFoldDB" id="A0AA41U7Z9"/>
<feature type="transmembrane region" description="Helical" evidence="1">
    <location>
        <begin position="44"/>
        <end position="67"/>
    </location>
</feature>
<keyword evidence="1" id="KW-1133">Transmembrane helix</keyword>
<evidence type="ECO:0000256" key="1">
    <source>
        <dbReference type="SAM" id="Phobius"/>
    </source>
</evidence>
<evidence type="ECO:0000313" key="2">
    <source>
        <dbReference type="EMBL" id="MCF4122503.1"/>
    </source>
</evidence>
<organism evidence="2 3">
    <name type="scientific">Antribacter soli</name>
    <dbReference type="NCBI Taxonomy" id="2910976"/>
    <lineage>
        <taxon>Bacteria</taxon>
        <taxon>Bacillati</taxon>
        <taxon>Actinomycetota</taxon>
        <taxon>Actinomycetes</taxon>
        <taxon>Micrococcales</taxon>
        <taxon>Promicromonosporaceae</taxon>
        <taxon>Antribacter</taxon>
    </lineage>
</organism>
<proteinExistence type="predicted"/>
<comment type="caution">
    <text evidence="2">The sequence shown here is derived from an EMBL/GenBank/DDBJ whole genome shotgun (WGS) entry which is preliminary data.</text>
</comment>